<feature type="region of interest" description="Disordered" evidence="1">
    <location>
        <begin position="83"/>
        <end position="106"/>
    </location>
</feature>
<reference evidence="2" key="1">
    <citation type="submission" date="2019-03" db="EMBL/GenBank/DDBJ databases">
        <authorList>
            <person name="Mank J."/>
            <person name="Almeida P."/>
        </authorList>
    </citation>
    <scope>NUCLEOTIDE SEQUENCE</scope>
    <source>
        <strain evidence="2">78183</strain>
    </source>
</reference>
<proteinExistence type="predicted"/>
<evidence type="ECO:0000313" key="2">
    <source>
        <dbReference type="EMBL" id="VFU38272.1"/>
    </source>
</evidence>
<feature type="compositionally biased region" description="Low complexity" evidence="1">
    <location>
        <begin position="83"/>
        <end position="92"/>
    </location>
</feature>
<sequence>MSADNWGRQFSKHEIDITWRDLMKSWMTLPHVGGPTESLPHGHCCFHSMWVSSFFPPTATDSSPSTTILSTVIYSSPAPSLLQQQPAAHLAPPSSPTSSPPHHHRHLLLHTSHPDVTSGEAATATAVAPALKQPAPDASFGHHRPPFPTPSPQGEPPRPPLPGGSIRAGQSRPQFIIIIPSLGYQARIRSVINTRRFDVYYRAVDNISAEMTVKRIETTTDFVESGKLKKKKLRQTCPPGIIGEDPRFFIHTFPALLDPDSLLPIACSFHQRFSLCLVVVCV</sequence>
<dbReference type="AlphaFoldDB" id="A0A6N2LCF3"/>
<evidence type="ECO:0000256" key="1">
    <source>
        <dbReference type="SAM" id="MobiDB-lite"/>
    </source>
</evidence>
<feature type="region of interest" description="Disordered" evidence="1">
    <location>
        <begin position="134"/>
        <end position="167"/>
    </location>
</feature>
<name>A0A6N2LCF3_SALVM</name>
<dbReference type="EMBL" id="CAADRP010001380">
    <property type="protein sequence ID" value="VFU38272.1"/>
    <property type="molecule type" value="Genomic_DNA"/>
</dbReference>
<accession>A0A6N2LCF3</accession>
<protein>
    <submittedName>
        <fullName evidence="2">Uncharacterized protein</fullName>
    </submittedName>
</protein>
<organism evidence="2">
    <name type="scientific">Salix viminalis</name>
    <name type="common">Common osier</name>
    <name type="synonym">Basket willow</name>
    <dbReference type="NCBI Taxonomy" id="40686"/>
    <lineage>
        <taxon>Eukaryota</taxon>
        <taxon>Viridiplantae</taxon>
        <taxon>Streptophyta</taxon>
        <taxon>Embryophyta</taxon>
        <taxon>Tracheophyta</taxon>
        <taxon>Spermatophyta</taxon>
        <taxon>Magnoliopsida</taxon>
        <taxon>eudicotyledons</taxon>
        <taxon>Gunneridae</taxon>
        <taxon>Pentapetalae</taxon>
        <taxon>rosids</taxon>
        <taxon>fabids</taxon>
        <taxon>Malpighiales</taxon>
        <taxon>Salicaceae</taxon>
        <taxon>Saliceae</taxon>
        <taxon>Salix</taxon>
    </lineage>
</organism>
<feature type="compositionally biased region" description="Pro residues" evidence="1">
    <location>
        <begin position="146"/>
        <end position="162"/>
    </location>
</feature>
<gene>
    <name evidence="2" type="ORF">SVIM_LOCUS207600</name>
</gene>